<dbReference type="EMBL" id="LAZR01035311">
    <property type="protein sequence ID" value="KKL27851.1"/>
    <property type="molecule type" value="Genomic_DNA"/>
</dbReference>
<name>A0A0F9EDD3_9ZZZZ</name>
<organism evidence="2">
    <name type="scientific">marine sediment metagenome</name>
    <dbReference type="NCBI Taxonomy" id="412755"/>
    <lineage>
        <taxon>unclassified sequences</taxon>
        <taxon>metagenomes</taxon>
        <taxon>ecological metagenomes</taxon>
    </lineage>
</organism>
<comment type="caution">
    <text evidence="2">The sequence shown here is derived from an EMBL/GenBank/DDBJ whole genome shotgun (WGS) entry which is preliminary data.</text>
</comment>
<dbReference type="EMBL" id="LAZR01035380">
    <property type="protein sequence ID" value="KKL27663.1"/>
    <property type="molecule type" value="Genomic_DNA"/>
</dbReference>
<gene>
    <name evidence="2" type="ORF">LCGC14_2380990</name>
    <name evidence="1" type="ORF">LCGC14_2382870</name>
</gene>
<accession>A0A0F9EDD3</accession>
<sequence length="71" mass="8312">MRGTTPKACPYCGRIAHFTRLSHESFYEIEHNPSCYITIRHRISHTIFKHLDSSELKAWNKREGEPINADI</sequence>
<dbReference type="AlphaFoldDB" id="A0A0F9EDD3"/>
<proteinExistence type="predicted"/>
<evidence type="ECO:0000313" key="2">
    <source>
        <dbReference type="EMBL" id="KKL27851.1"/>
    </source>
</evidence>
<reference evidence="2" key="1">
    <citation type="journal article" date="2015" name="Nature">
        <title>Complex archaea that bridge the gap between prokaryotes and eukaryotes.</title>
        <authorList>
            <person name="Spang A."/>
            <person name="Saw J.H."/>
            <person name="Jorgensen S.L."/>
            <person name="Zaremba-Niedzwiedzka K."/>
            <person name="Martijn J."/>
            <person name="Lind A.E."/>
            <person name="van Eijk R."/>
            <person name="Schleper C."/>
            <person name="Guy L."/>
            <person name="Ettema T.J."/>
        </authorList>
    </citation>
    <scope>NUCLEOTIDE SEQUENCE</scope>
</reference>
<protein>
    <submittedName>
        <fullName evidence="2">Uncharacterized protein</fullName>
    </submittedName>
</protein>
<evidence type="ECO:0000313" key="1">
    <source>
        <dbReference type="EMBL" id="KKL27663.1"/>
    </source>
</evidence>